<sequence length="674" mass="71738">MSDDDPNDSPHPYGSLVHYWQQVEDGVPTDQQLVSGRGARATVTQEELMQARERMRAVSHMGATRRLRESDRRRSGGGRRGGRQGGRGRGARGGPGGRRTIAGRRMAADELVRKPRQRWDEGDFLYESSSSDDEDFFGTGAPAQDDDSDIDNRHPDVDDDDGARGDDRGDGGDRPCLTREDVDRGSDETVGHYRDEVDADAQSGAGGSRPGDGDTMCGDGAGGEDRTVSDDVGDGADDNGPRPIQGGALKRLKRGPRERHTSASHIPIYEDSFSDDGDEERIEQDDGSDHARNDTQTMHATTPTGSSAAISESQQDGPSFSAVVTSDVRRPPAMAEQESMLPPRSGHGVQPDVRREVVAMPQSDTHGPHAYNTVSRPPPALVEGTDVACPNADLPEGEVSHTPAPKKSVGGHVGLACPTGSLPVFRVGRPHEVDLGMAEMATRHLSDGLRSIAQRSSSDSFDGAKDGGFVALAGVERAARPSRPPSDSEHQHISATAGAVGGVRATDTVDATQQPVVGSLATTRRDRATVLPTVAFYTSGTTIGGLDEQGKPSTLFMGTRSIETVDGARHTAMTKYEARHGNALPTKTSDVQATRAAKACLSRARKKASTRKALRSSPRMCSHLTRSGPVHLEDEEIAPDGDALDVGGRAATSTDPVNVTDRLFGVFFVNSRSR</sequence>
<evidence type="ECO:0000256" key="1">
    <source>
        <dbReference type="SAM" id="MobiDB-lite"/>
    </source>
</evidence>
<organism evidence="2 3">
    <name type="scientific">Chara braunii</name>
    <name type="common">Braun's stonewort</name>
    <dbReference type="NCBI Taxonomy" id="69332"/>
    <lineage>
        <taxon>Eukaryota</taxon>
        <taxon>Viridiplantae</taxon>
        <taxon>Streptophyta</taxon>
        <taxon>Charophyceae</taxon>
        <taxon>Charales</taxon>
        <taxon>Characeae</taxon>
        <taxon>Chara</taxon>
    </lineage>
</organism>
<dbReference type="AlphaFoldDB" id="A0A388MAM8"/>
<gene>
    <name evidence="2" type="ORF">CBR_g52556</name>
</gene>
<accession>A0A388MAM8</accession>
<protein>
    <submittedName>
        <fullName evidence="2">Uncharacterized protein</fullName>
    </submittedName>
</protein>
<proteinExistence type="predicted"/>
<feature type="compositionally biased region" description="Basic and acidic residues" evidence="1">
    <location>
        <begin position="106"/>
        <end position="121"/>
    </location>
</feature>
<feature type="compositionally biased region" description="Gly residues" evidence="1">
    <location>
        <begin position="83"/>
        <end position="97"/>
    </location>
</feature>
<feature type="compositionally biased region" description="Basic and acidic residues" evidence="1">
    <location>
        <begin position="150"/>
        <end position="196"/>
    </location>
</feature>
<feature type="compositionally biased region" description="Acidic residues" evidence="1">
    <location>
        <begin position="272"/>
        <end position="286"/>
    </location>
</feature>
<keyword evidence="3" id="KW-1185">Reference proteome</keyword>
<evidence type="ECO:0000313" key="3">
    <source>
        <dbReference type="Proteomes" id="UP000265515"/>
    </source>
</evidence>
<comment type="caution">
    <text evidence="2">The sequence shown here is derived from an EMBL/GenBank/DDBJ whole genome shotgun (WGS) entry which is preliminary data.</text>
</comment>
<feature type="region of interest" description="Disordered" evidence="1">
    <location>
        <begin position="479"/>
        <end position="500"/>
    </location>
</feature>
<dbReference type="EMBL" id="BFEA01000915">
    <property type="protein sequence ID" value="GBG91522.1"/>
    <property type="molecule type" value="Genomic_DNA"/>
</dbReference>
<dbReference type="Gramene" id="GBG91522">
    <property type="protein sequence ID" value="GBG91522"/>
    <property type="gene ID" value="CBR_g52556"/>
</dbReference>
<reference evidence="2 3" key="1">
    <citation type="journal article" date="2018" name="Cell">
        <title>The Chara Genome: Secondary Complexity and Implications for Plant Terrestrialization.</title>
        <authorList>
            <person name="Nishiyama T."/>
            <person name="Sakayama H."/>
            <person name="Vries J.D."/>
            <person name="Buschmann H."/>
            <person name="Saint-Marcoux D."/>
            <person name="Ullrich K.K."/>
            <person name="Haas F.B."/>
            <person name="Vanderstraeten L."/>
            <person name="Becker D."/>
            <person name="Lang D."/>
            <person name="Vosolsobe S."/>
            <person name="Rombauts S."/>
            <person name="Wilhelmsson P.K.I."/>
            <person name="Janitza P."/>
            <person name="Kern R."/>
            <person name="Heyl A."/>
            <person name="Rumpler F."/>
            <person name="Villalobos L.I.A.C."/>
            <person name="Clay J.M."/>
            <person name="Skokan R."/>
            <person name="Toyoda A."/>
            <person name="Suzuki Y."/>
            <person name="Kagoshima H."/>
            <person name="Schijlen E."/>
            <person name="Tajeshwar N."/>
            <person name="Catarino B."/>
            <person name="Hetherington A.J."/>
            <person name="Saltykova A."/>
            <person name="Bonnot C."/>
            <person name="Breuninger H."/>
            <person name="Symeonidi A."/>
            <person name="Radhakrishnan G.V."/>
            <person name="Van Nieuwerburgh F."/>
            <person name="Deforce D."/>
            <person name="Chang C."/>
            <person name="Karol K.G."/>
            <person name="Hedrich R."/>
            <person name="Ulvskov P."/>
            <person name="Glockner G."/>
            <person name="Delwiche C.F."/>
            <person name="Petrasek J."/>
            <person name="Van de Peer Y."/>
            <person name="Friml J."/>
            <person name="Beilby M."/>
            <person name="Dolan L."/>
            <person name="Kohara Y."/>
            <person name="Sugano S."/>
            <person name="Fujiyama A."/>
            <person name="Delaux P.-M."/>
            <person name="Quint M."/>
            <person name="TheiBen G."/>
            <person name="Hagemann M."/>
            <person name="Harholt J."/>
            <person name="Dunand C."/>
            <person name="Zachgo S."/>
            <person name="Langdale J."/>
            <person name="Maumus F."/>
            <person name="Straeten D.V.D."/>
            <person name="Gould S.B."/>
            <person name="Rensing S.A."/>
        </authorList>
    </citation>
    <scope>NUCLEOTIDE SEQUENCE [LARGE SCALE GENOMIC DNA]</scope>
    <source>
        <strain evidence="2 3">S276</strain>
    </source>
</reference>
<name>A0A388MAM8_CHABU</name>
<dbReference type="Proteomes" id="UP000265515">
    <property type="component" value="Unassembled WGS sequence"/>
</dbReference>
<feature type="compositionally biased region" description="Polar residues" evidence="1">
    <location>
        <begin position="294"/>
        <end position="324"/>
    </location>
</feature>
<evidence type="ECO:0000313" key="2">
    <source>
        <dbReference type="EMBL" id="GBG91522.1"/>
    </source>
</evidence>
<feature type="region of interest" description="Disordered" evidence="1">
    <location>
        <begin position="54"/>
        <end position="350"/>
    </location>
</feature>